<feature type="domain" description="Catalase core" evidence="5">
    <location>
        <begin position="30"/>
        <end position="331"/>
    </location>
</feature>
<dbReference type="PRINTS" id="PR00067">
    <property type="entry name" value="CATALASE"/>
</dbReference>
<comment type="caution">
    <text evidence="6">The sequence shown here is derived from an EMBL/GenBank/DDBJ whole genome shotgun (WGS) entry which is preliminary data.</text>
</comment>
<dbReference type="RefSeq" id="WP_238258250.1">
    <property type="nucleotide sequence ID" value="NZ_BJZV01000019.1"/>
</dbReference>
<dbReference type="InterPro" id="IPR011614">
    <property type="entry name" value="Catalase_core"/>
</dbReference>
<keyword evidence="4" id="KW-0732">Signal</keyword>
<dbReference type="GO" id="GO:0042744">
    <property type="term" value="P:hydrogen peroxide catabolic process"/>
    <property type="evidence" value="ECO:0007669"/>
    <property type="project" value="TreeGrafter"/>
</dbReference>
<dbReference type="Proteomes" id="UP000321750">
    <property type="component" value="Unassembled WGS sequence"/>
</dbReference>
<feature type="binding site" description="axial binding residue" evidence="3">
    <location>
        <position position="319"/>
    </location>
    <ligand>
        <name>heme</name>
        <dbReference type="ChEBI" id="CHEBI:30413"/>
    </ligand>
    <ligandPart>
        <name>Fe</name>
        <dbReference type="ChEBI" id="CHEBI:18248"/>
    </ligandPart>
</feature>
<dbReference type="AlphaFoldDB" id="A0A512JNH4"/>
<dbReference type="InterPro" id="IPR024168">
    <property type="entry name" value="Catalase_SrpA-type_pred"/>
</dbReference>
<sequence>MQHALLLRTAALALVLAAGAVPVRAEESSTAEQTIDVMNTLFGKHAGIRANHAKGAVVEGSFTPSKEAASLSKASLFKGPAVPVTARYSDATGVPTIPDASAKANPHGLAVRFKLPDGDMDVVTNALKFFPVATGEEFRDLLTAVSKSGPDAAKPTPLETFVASHPAAAKAGGTAKTPTSLARQIYNGVNAFFFVDAAGKKQAFRWRIVPVDGEELMSADEAAKQAPNVLMDEIRARLAKGPVSYRVEAQLAEEGDPVNDATKPWPDDRRSVNMGTLTITKAVADNAEAEKQLLFMPNALVDGVEVSDDPLIDARVQAYAVSFGRRSQEAQ</sequence>
<comment type="cofactor">
    <cofactor evidence="1">
        <name>heme</name>
        <dbReference type="ChEBI" id="CHEBI:30413"/>
    </cofactor>
</comment>
<keyword evidence="1 3" id="KW-0349">Heme</keyword>
<dbReference type="GO" id="GO:0020037">
    <property type="term" value="F:heme binding"/>
    <property type="evidence" value="ECO:0007669"/>
    <property type="project" value="InterPro"/>
</dbReference>
<feature type="chain" id="PRO_5021857799" description="Catalase-related peroxidase" evidence="4">
    <location>
        <begin position="26"/>
        <end position="331"/>
    </location>
</feature>
<feature type="signal peptide" evidence="4">
    <location>
        <begin position="1"/>
        <end position="25"/>
    </location>
</feature>
<evidence type="ECO:0000256" key="1">
    <source>
        <dbReference type="PIRNR" id="PIRNR000296"/>
    </source>
</evidence>
<comment type="similarity">
    <text evidence="1">Belongs to the catalase family.</text>
</comment>
<dbReference type="PANTHER" id="PTHR11465:SF62">
    <property type="entry name" value="CATALASE T"/>
    <property type="match status" value="1"/>
</dbReference>
<dbReference type="Gene3D" id="2.40.180.10">
    <property type="entry name" value="Catalase core domain"/>
    <property type="match status" value="1"/>
</dbReference>
<evidence type="ECO:0000256" key="2">
    <source>
        <dbReference type="PIRSR" id="PIRSR000296-1"/>
    </source>
</evidence>
<dbReference type="GO" id="GO:0042542">
    <property type="term" value="P:response to hydrogen peroxide"/>
    <property type="evidence" value="ECO:0007669"/>
    <property type="project" value="TreeGrafter"/>
</dbReference>
<gene>
    <name evidence="6" type="ORF">MGN01_33370</name>
</gene>
<evidence type="ECO:0000256" key="3">
    <source>
        <dbReference type="PIRSR" id="PIRSR000296-2"/>
    </source>
</evidence>
<keyword evidence="1" id="KW-0560">Oxidoreductase</keyword>
<protein>
    <recommendedName>
        <fullName evidence="1">Catalase-related peroxidase</fullName>
        <ecNumber evidence="1">1.11.1.-</ecNumber>
    </recommendedName>
</protein>
<dbReference type="PIRSF" id="PIRSF000296">
    <property type="entry name" value="SrpA"/>
    <property type="match status" value="1"/>
</dbReference>
<dbReference type="Gene3D" id="1.20.1280.120">
    <property type="match status" value="1"/>
</dbReference>
<feature type="active site" evidence="2">
    <location>
        <position position="52"/>
    </location>
</feature>
<dbReference type="SMART" id="SM01060">
    <property type="entry name" value="Catalase"/>
    <property type="match status" value="1"/>
</dbReference>
<dbReference type="GO" id="GO:0004096">
    <property type="term" value="F:catalase activity"/>
    <property type="evidence" value="ECO:0007669"/>
    <property type="project" value="InterPro"/>
</dbReference>
<dbReference type="EC" id="1.11.1.-" evidence="1"/>
<dbReference type="InterPro" id="IPR018028">
    <property type="entry name" value="Catalase"/>
</dbReference>
<organism evidence="6 7">
    <name type="scientific">Methylobacterium gnaphalii</name>
    <dbReference type="NCBI Taxonomy" id="1010610"/>
    <lineage>
        <taxon>Bacteria</taxon>
        <taxon>Pseudomonadati</taxon>
        <taxon>Pseudomonadota</taxon>
        <taxon>Alphaproteobacteria</taxon>
        <taxon>Hyphomicrobiales</taxon>
        <taxon>Methylobacteriaceae</taxon>
        <taxon>Methylobacterium</taxon>
    </lineage>
</organism>
<dbReference type="CDD" id="cd08153">
    <property type="entry name" value="srpA_like"/>
    <property type="match status" value="1"/>
</dbReference>
<keyword evidence="1 3" id="KW-0408">Iron</keyword>
<accession>A0A512JNH4</accession>
<name>A0A512JNH4_9HYPH</name>
<comment type="function">
    <text evidence="1">Has an organic peroxide-dependent peroxidase activity.</text>
</comment>
<evidence type="ECO:0000259" key="5">
    <source>
        <dbReference type="SMART" id="SM01060"/>
    </source>
</evidence>
<dbReference type="GO" id="GO:0005737">
    <property type="term" value="C:cytoplasm"/>
    <property type="evidence" value="ECO:0007669"/>
    <property type="project" value="TreeGrafter"/>
</dbReference>
<evidence type="ECO:0000256" key="4">
    <source>
        <dbReference type="SAM" id="SignalP"/>
    </source>
</evidence>
<reference evidence="6 7" key="1">
    <citation type="submission" date="2019-07" db="EMBL/GenBank/DDBJ databases">
        <title>Whole genome shotgun sequence of Methylobacterium gnaphalii NBRC 107716.</title>
        <authorList>
            <person name="Hosoyama A."/>
            <person name="Uohara A."/>
            <person name="Ohji S."/>
            <person name="Ichikawa N."/>
        </authorList>
    </citation>
    <scope>NUCLEOTIDE SEQUENCE [LARGE SCALE GENOMIC DNA]</scope>
    <source>
        <strain evidence="6 7">NBRC 107716</strain>
    </source>
</reference>
<dbReference type="PROSITE" id="PS51402">
    <property type="entry name" value="CATALASE_3"/>
    <property type="match status" value="1"/>
</dbReference>
<dbReference type="InterPro" id="IPR020835">
    <property type="entry name" value="Catalase_sf"/>
</dbReference>
<evidence type="ECO:0000313" key="7">
    <source>
        <dbReference type="Proteomes" id="UP000321750"/>
    </source>
</evidence>
<keyword evidence="1 3" id="KW-0479">Metal-binding</keyword>
<dbReference type="EMBL" id="BJZV01000019">
    <property type="protein sequence ID" value="GEP11492.1"/>
    <property type="molecule type" value="Genomic_DNA"/>
</dbReference>
<keyword evidence="1 6" id="KW-0575">Peroxidase</keyword>
<keyword evidence="7" id="KW-1185">Reference proteome</keyword>
<dbReference type="SUPFAM" id="SSF56634">
    <property type="entry name" value="Heme-dependent catalase-like"/>
    <property type="match status" value="1"/>
</dbReference>
<proteinExistence type="inferred from homology"/>
<dbReference type="PANTHER" id="PTHR11465">
    <property type="entry name" value="CATALASE"/>
    <property type="match status" value="1"/>
</dbReference>
<evidence type="ECO:0000313" key="6">
    <source>
        <dbReference type="EMBL" id="GEP11492.1"/>
    </source>
</evidence>
<dbReference type="GO" id="GO:0046872">
    <property type="term" value="F:metal ion binding"/>
    <property type="evidence" value="ECO:0007669"/>
    <property type="project" value="UniProtKB-KW"/>
</dbReference>
<dbReference type="Pfam" id="PF00199">
    <property type="entry name" value="Catalase"/>
    <property type="match status" value="1"/>
</dbReference>